<organism evidence="1">
    <name type="scientific">bioreactor metagenome</name>
    <dbReference type="NCBI Taxonomy" id="1076179"/>
    <lineage>
        <taxon>unclassified sequences</taxon>
        <taxon>metagenomes</taxon>
        <taxon>ecological metagenomes</taxon>
    </lineage>
</organism>
<dbReference type="AlphaFoldDB" id="A0A645IC83"/>
<name>A0A645IC83_9ZZZZ</name>
<sequence length="129" mass="14066">MHISTDKIYTHIRKGSINVSRNFSEALFPQIGVVTSINSQTREAKVFLPLFNLETKEVPIPRSIAIKGEAASIRIEGIKVEIAGQLYDAMTDNDTQAVCKHTDGLQNGSQVVIAFISGDIQDAVIIALI</sequence>
<evidence type="ECO:0000313" key="1">
    <source>
        <dbReference type="EMBL" id="MPN48526.1"/>
    </source>
</evidence>
<comment type="caution">
    <text evidence="1">The sequence shown here is derived from an EMBL/GenBank/DDBJ whole genome shotgun (WGS) entry which is preliminary data.</text>
</comment>
<proteinExistence type="predicted"/>
<accession>A0A645IC83</accession>
<protein>
    <submittedName>
        <fullName evidence="1">Uncharacterized protein</fullName>
    </submittedName>
</protein>
<reference evidence="1" key="1">
    <citation type="submission" date="2019-08" db="EMBL/GenBank/DDBJ databases">
        <authorList>
            <person name="Kucharzyk K."/>
            <person name="Murdoch R.W."/>
            <person name="Higgins S."/>
            <person name="Loffler F."/>
        </authorList>
    </citation>
    <scope>NUCLEOTIDE SEQUENCE</scope>
</reference>
<gene>
    <name evidence="1" type="ORF">SDC9_196134</name>
</gene>
<dbReference type="EMBL" id="VSSQ01110928">
    <property type="protein sequence ID" value="MPN48526.1"/>
    <property type="molecule type" value="Genomic_DNA"/>
</dbReference>